<evidence type="ECO:0000256" key="8">
    <source>
        <dbReference type="ARBA" id="ARBA00023242"/>
    </source>
</evidence>
<evidence type="ECO:0000256" key="5">
    <source>
        <dbReference type="ARBA" id="ARBA00022603"/>
    </source>
</evidence>
<dbReference type="GO" id="GO:0005634">
    <property type="term" value="C:nucleus"/>
    <property type="evidence" value="ECO:0007669"/>
    <property type="project" value="UniProtKB-SubCell"/>
</dbReference>
<dbReference type="Pfam" id="PF10294">
    <property type="entry name" value="Methyltransf_16"/>
    <property type="match status" value="1"/>
</dbReference>
<keyword evidence="5 10" id="KW-0489">Methyltransferase</keyword>
<dbReference type="PANTHER" id="PTHR14614">
    <property type="entry name" value="HEPATOCELLULAR CARCINOMA-ASSOCIATED ANTIGEN"/>
    <property type="match status" value="1"/>
</dbReference>
<evidence type="ECO:0000256" key="7">
    <source>
        <dbReference type="ARBA" id="ARBA00022691"/>
    </source>
</evidence>
<gene>
    <name evidence="10" type="ORF">EgrG_000450700</name>
</gene>
<dbReference type="EMBL" id="LK028579">
    <property type="protein sequence ID" value="CDS19215.1"/>
    <property type="molecule type" value="Genomic_DNA"/>
</dbReference>
<reference evidence="12" key="3">
    <citation type="submission" date="2020-10" db="UniProtKB">
        <authorList>
            <consortium name="WormBaseParasite"/>
        </authorList>
    </citation>
    <scope>IDENTIFICATION</scope>
</reference>
<name>A0A068WNG1_ECHGR</name>
<keyword evidence="8" id="KW-0539">Nucleus</keyword>
<reference evidence="10" key="2">
    <citation type="submission" date="2014-06" db="EMBL/GenBank/DDBJ databases">
        <authorList>
            <person name="Aslett M."/>
        </authorList>
    </citation>
    <scope>NUCLEOTIDE SEQUENCE</scope>
</reference>
<evidence type="ECO:0000313" key="10">
    <source>
        <dbReference type="EMBL" id="CDS19215.1"/>
    </source>
</evidence>
<dbReference type="GO" id="GO:0018064">
    <property type="term" value="F:protein-L-histidine N-tele-methyltransferase activity"/>
    <property type="evidence" value="ECO:0007669"/>
    <property type="project" value="UniProtKB-EC"/>
</dbReference>
<dbReference type="GO" id="GO:0032259">
    <property type="term" value="P:methylation"/>
    <property type="evidence" value="ECO:0007669"/>
    <property type="project" value="UniProtKB-KW"/>
</dbReference>
<dbReference type="WBParaSite" id="EgrG_000450700">
    <property type="protein sequence ID" value="EgrG_000450700"/>
    <property type="gene ID" value="EgrG_000450700"/>
</dbReference>
<evidence type="ECO:0000256" key="2">
    <source>
        <dbReference type="ARBA" id="ARBA00004496"/>
    </source>
</evidence>
<dbReference type="InterPro" id="IPR019410">
    <property type="entry name" value="Methyltransf_16"/>
</dbReference>
<evidence type="ECO:0000313" key="11">
    <source>
        <dbReference type="Proteomes" id="UP000492820"/>
    </source>
</evidence>
<reference evidence="10 11" key="1">
    <citation type="journal article" date="2013" name="Nature">
        <title>The genomes of four tapeworm species reveal adaptations to parasitism.</title>
        <authorList>
            <person name="Tsai I.J."/>
            <person name="Zarowiecki M."/>
            <person name="Holroyd N."/>
            <person name="Garciarrubio A."/>
            <person name="Sanchez-Flores A."/>
            <person name="Brooks K.L."/>
            <person name="Tracey A."/>
            <person name="Bobes R.J."/>
            <person name="Fragoso G."/>
            <person name="Sciutto E."/>
            <person name="Aslett M."/>
            <person name="Beasley H."/>
            <person name="Bennett H.M."/>
            <person name="Cai J."/>
            <person name="Camicia F."/>
            <person name="Clark R."/>
            <person name="Cucher M."/>
            <person name="De Silva N."/>
            <person name="Day T.A."/>
            <person name="Deplazes P."/>
            <person name="Estrada K."/>
            <person name="Fernandez C."/>
            <person name="Holland P.W."/>
            <person name="Hou J."/>
            <person name="Hu S."/>
            <person name="Huckvale T."/>
            <person name="Hung S.S."/>
            <person name="Kamenetzky L."/>
            <person name="Keane J.A."/>
            <person name="Kiss F."/>
            <person name="Koziol U."/>
            <person name="Lambert O."/>
            <person name="Liu K."/>
            <person name="Luo X."/>
            <person name="Luo Y."/>
            <person name="Macchiaroli N."/>
            <person name="Nichol S."/>
            <person name="Paps J."/>
            <person name="Parkinson J."/>
            <person name="Pouchkina-Stantcheva N."/>
            <person name="Riddiford N."/>
            <person name="Rosenzvit M."/>
            <person name="Salinas G."/>
            <person name="Wasmuth J.D."/>
            <person name="Zamanian M."/>
            <person name="Zheng Y."/>
            <person name="Cai X."/>
            <person name="Soberon X."/>
            <person name="Olson P.D."/>
            <person name="Laclette J.P."/>
            <person name="Brehm K."/>
            <person name="Berriman M."/>
            <person name="Garciarrubio A."/>
            <person name="Bobes R.J."/>
            <person name="Fragoso G."/>
            <person name="Sanchez-Flores A."/>
            <person name="Estrada K."/>
            <person name="Cevallos M.A."/>
            <person name="Morett E."/>
            <person name="Gonzalez V."/>
            <person name="Portillo T."/>
            <person name="Ochoa-Leyva A."/>
            <person name="Jose M.V."/>
            <person name="Sciutto E."/>
            <person name="Landa A."/>
            <person name="Jimenez L."/>
            <person name="Valdes V."/>
            <person name="Carrero J.C."/>
            <person name="Larralde C."/>
            <person name="Morales-Montor J."/>
            <person name="Limon-Lason J."/>
            <person name="Soberon X."/>
            <person name="Laclette J.P."/>
        </authorList>
    </citation>
    <scope>NUCLEOTIDE SEQUENCE [LARGE SCALE GENOMIC DNA]</scope>
</reference>
<evidence type="ECO:0000256" key="4">
    <source>
        <dbReference type="ARBA" id="ARBA00022490"/>
    </source>
</evidence>
<dbReference type="EC" id="2.1.1.85" evidence="3"/>
<sequence>MTKYGGILMSLFKLKLMCQPSPISFGSIRLSQDSILQIVFEYSPLFHLGLIDLSPKPRRSQTTTTYSFTLLRLPLCHESLLVAIAEVLQILMRTICAFDFKFGFFKSFEPQVDPNLGISCKSDKVQSLPKQYTSSDAWRKTFELPVRPYKYAVNKAIRIYQEDAVEECVKAWNLCADEDQGVLKALSSGCDVVAGVVEGGFTLWMGTRFLLNFLVDRAVDFAGKRVLDLGCGAGVLGIHALLHCAASVTFQDFNHCVVKAWTVPNVRLQLTVEEQRADFWAGDWEDLADVWRSQGKQFDVILTAETIYRRDLYSKLLTVLEAVSAPECCVYLVSKLAYHGNDGSLESFCDFIHRTCVFTCKKIQLDSGNTCYGCLVMTKIKTQGQ</sequence>
<dbReference type="GO" id="GO:0005737">
    <property type="term" value="C:cytoplasm"/>
    <property type="evidence" value="ECO:0007669"/>
    <property type="project" value="UniProtKB-SubCell"/>
</dbReference>
<keyword evidence="7" id="KW-0949">S-adenosyl-L-methionine</keyword>
<keyword evidence="6 10" id="KW-0808">Transferase</keyword>
<dbReference type="Gene3D" id="3.40.50.150">
    <property type="entry name" value="Vaccinia Virus protein VP39"/>
    <property type="match status" value="1"/>
</dbReference>
<dbReference type="PANTHER" id="PTHR14614:SF39">
    <property type="entry name" value="HISTIDINE PROTEIN METHYLTRANSFERASE 1 HOMOLOG"/>
    <property type="match status" value="1"/>
</dbReference>
<dbReference type="Proteomes" id="UP000492820">
    <property type="component" value="Unassembled WGS sequence"/>
</dbReference>
<evidence type="ECO:0000256" key="9">
    <source>
        <dbReference type="ARBA" id="ARBA00038126"/>
    </source>
</evidence>
<organism evidence="10">
    <name type="scientific">Echinococcus granulosus</name>
    <name type="common">Hydatid tapeworm</name>
    <dbReference type="NCBI Taxonomy" id="6210"/>
    <lineage>
        <taxon>Eukaryota</taxon>
        <taxon>Metazoa</taxon>
        <taxon>Spiralia</taxon>
        <taxon>Lophotrochozoa</taxon>
        <taxon>Platyhelminthes</taxon>
        <taxon>Cestoda</taxon>
        <taxon>Eucestoda</taxon>
        <taxon>Cyclophyllidea</taxon>
        <taxon>Taeniidae</taxon>
        <taxon>Echinococcus</taxon>
        <taxon>Echinococcus granulosus group</taxon>
    </lineage>
</organism>
<dbReference type="AlphaFoldDB" id="A0A068WNG1"/>
<comment type="similarity">
    <text evidence="9">Belongs to the methyltransferase superfamily. METTL18 family.</text>
</comment>
<comment type="subcellular location">
    <subcellularLocation>
        <location evidence="2">Cytoplasm</location>
    </subcellularLocation>
    <subcellularLocation>
        <location evidence="1">Nucleus</location>
    </subcellularLocation>
</comment>
<evidence type="ECO:0000256" key="1">
    <source>
        <dbReference type="ARBA" id="ARBA00004123"/>
    </source>
</evidence>
<evidence type="ECO:0000313" key="12">
    <source>
        <dbReference type="WBParaSite" id="EgrG_000450700"/>
    </source>
</evidence>
<dbReference type="InterPro" id="IPR029063">
    <property type="entry name" value="SAM-dependent_MTases_sf"/>
</dbReference>
<protein>
    <recommendedName>
        <fullName evidence="3">protein-histidine N-methyltransferase</fullName>
        <ecNumber evidence="3">2.1.1.85</ecNumber>
    </recommendedName>
</protein>
<dbReference type="SUPFAM" id="SSF53335">
    <property type="entry name" value="S-adenosyl-L-methionine-dependent methyltransferases"/>
    <property type="match status" value="1"/>
</dbReference>
<accession>A0A068WNG1</accession>
<evidence type="ECO:0000256" key="3">
    <source>
        <dbReference type="ARBA" id="ARBA00012533"/>
    </source>
</evidence>
<proteinExistence type="inferred from homology"/>
<dbReference type="OrthoDB" id="1723750at2759"/>
<keyword evidence="4" id="KW-0963">Cytoplasm</keyword>
<evidence type="ECO:0000256" key="6">
    <source>
        <dbReference type="ARBA" id="ARBA00022679"/>
    </source>
</evidence>
<dbReference type="CDD" id="cd02440">
    <property type="entry name" value="AdoMet_MTases"/>
    <property type="match status" value="1"/>
</dbReference>